<gene>
    <name evidence="1" type="ORF">B0A55_10249</name>
</gene>
<protein>
    <submittedName>
        <fullName evidence="1">Uncharacterized protein</fullName>
    </submittedName>
</protein>
<keyword evidence="2" id="KW-1185">Reference proteome</keyword>
<dbReference type="Proteomes" id="UP000309340">
    <property type="component" value="Unassembled WGS sequence"/>
</dbReference>
<accession>A0A4V5ND55</accession>
<name>A0A4V5ND55_9PEZI</name>
<evidence type="ECO:0000313" key="2">
    <source>
        <dbReference type="Proteomes" id="UP000309340"/>
    </source>
</evidence>
<sequence length="189" mass="22077">MSTFGAGGVAKPFRSTNAAYEALKAWVLSAWKKHTELELPERTHKVMKEEEGLLHMAKKTIKDDPEDDEPHDIEFMTKPQRKINKHGNGTQCNEPTINNWDCFAKREWDECLTEDARIATVRDAYHVIHLKEVPETERGVMDDATMSLRLGLCRLMLIRLETEVWRRRRSRRGERGLEPDRPRVERQRG</sequence>
<proteinExistence type="predicted"/>
<dbReference type="AlphaFoldDB" id="A0A4V5ND55"/>
<organism evidence="1 2">
    <name type="scientific">Friedmanniomyces simplex</name>
    <dbReference type="NCBI Taxonomy" id="329884"/>
    <lineage>
        <taxon>Eukaryota</taxon>
        <taxon>Fungi</taxon>
        <taxon>Dikarya</taxon>
        <taxon>Ascomycota</taxon>
        <taxon>Pezizomycotina</taxon>
        <taxon>Dothideomycetes</taxon>
        <taxon>Dothideomycetidae</taxon>
        <taxon>Mycosphaerellales</taxon>
        <taxon>Teratosphaeriaceae</taxon>
        <taxon>Friedmanniomyces</taxon>
    </lineage>
</organism>
<reference evidence="1 2" key="1">
    <citation type="submission" date="2017-03" db="EMBL/GenBank/DDBJ databases">
        <title>Genomes of endolithic fungi from Antarctica.</title>
        <authorList>
            <person name="Coleine C."/>
            <person name="Masonjones S."/>
            <person name="Stajich J.E."/>
        </authorList>
    </citation>
    <scope>NUCLEOTIDE SEQUENCE [LARGE SCALE GENOMIC DNA]</scope>
    <source>
        <strain evidence="1 2">CCFEE 5184</strain>
    </source>
</reference>
<comment type="caution">
    <text evidence="1">The sequence shown here is derived from an EMBL/GenBank/DDBJ whole genome shotgun (WGS) entry which is preliminary data.</text>
</comment>
<dbReference type="EMBL" id="NAJQ01001144">
    <property type="protein sequence ID" value="TKA61999.1"/>
    <property type="molecule type" value="Genomic_DNA"/>
</dbReference>
<evidence type="ECO:0000313" key="1">
    <source>
        <dbReference type="EMBL" id="TKA61999.1"/>
    </source>
</evidence>